<evidence type="ECO:0000256" key="2">
    <source>
        <dbReference type="SAM" id="Phobius"/>
    </source>
</evidence>
<name>A0A0F9MN88_9ZZZZ</name>
<feature type="non-terminal residue" evidence="3">
    <location>
        <position position="82"/>
    </location>
</feature>
<keyword evidence="2" id="KW-1133">Transmembrane helix</keyword>
<comment type="caution">
    <text evidence="3">The sequence shown here is derived from an EMBL/GenBank/DDBJ whole genome shotgun (WGS) entry which is preliminary data.</text>
</comment>
<evidence type="ECO:0000256" key="1">
    <source>
        <dbReference type="SAM" id="Coils"/>
    </source>
</evidence>
<protein>
    <submittedName>
        <fullName evidence="3">Uncharacterized protein</fullName>
    </submittedName>
</protein>
<feature type="transmembrane region" description="Helical" evidence="2">
    <location>
        <begin position="6"/>
        <end position="25"/>
    </location>
</feature>
<dbReference type="AlphaFoldDB" id="A0A0F9MN88"/>
<dbReference type="EMBL" id="LAZR01005330">
    <property type="protein sequence ID" value="KKN00827.1"/>
    <property type="molecule type" value="Genomic_DNA"/>
</dbReference>
<evidence type="ECO:0000313" key="3">
    <source>
        <dbReference type="EMBL" id="KKN00827.1"/>
    </source>
</evidence>
<feature type="coiled-coil region" evidence="1">
    <location>
        <begin position="43"/>
        <end position="73"/>
    </location>
</feature>
<accession>A0A0F9MN88</accession>
<keyword evidence="2" id="KW-0812">Transmembrane</keyword>
<gene>
    <name evidence="3" type="ORF">LCGC14_1133970</name>
</gene>
<organism evidence="3">
    <name type="scientific">marine sediment metagenome</name>
    <dbReference type="NCBI Taxonomy" id="412755"/>
    <lineage>
        <taxon>unclassified sequences</taxon>
        <taxon>metagenomes</taxon>
        <taxon>ecological metagenomes</taxon>
    </lineage>
</organism>
<sequence>MKYVWSIVFVIVLFGLWGLPIYSLVIKEKSTSQQLIDGKIESIILINKQVETIESQMEEIEELATKNEVLSKTALEVADENY</sequence>
<proteinExistence type="predicted"/>
<keyword evidence="1" id="KW-0175">Coiled coil</keyword>
<reference evidence="3" key="1">
    <citation type="journal article" date="2015" name="Nature">
        <title>Complex archaea that bridge the gap between prokaryotes and eukaryotes.</title>
        <authorList>
            <person name="Spang A."/>
            <person name="Saw J.H."/>
            <person name="Jorgensen S.L."/>
            <person name="Zaremba-Niedzwiedzka K."/>
            <person name="Martijn J."/>
            <person name="Lind A.E."/>
            <person name="van Eijk R."/>
            <person name="Schleper C."/>
            <person name="Guy L."/>
            <person name="Ettema T.J."/>
        </authorList>
    </citation>
    <scope>NUCLEOTIDE SEQUENCE</scope>
</reference>
<keyword evidence="2" id="KW-0472">Membrane</keyword>